<name>A0A6A6UXD9_9PLEO</name>
<dbReference type="EMBL" id="MU006635">
    <property type="protein sequence ID" value="KAF2741657.1"/>
    <property type="molecule type" value="Genomic_DNA"/>
</dbReference>
<accession>A0A6A6UXD9</accession>
<feature type="compositionally biased region" description="Low complexity" evidence="1">
    <location>
        <begin position="115"/>
        <end position="135"/>
    </location>
</feature>
<feature type="transmembrane region" description="Helical" evidence="2">
    <location>
        <begin position="271"/>
        <end position="293"/>
    </location>
</feature>
<dbReference type="AlphaFoldDB" id="A0A6A6UXD9"/>
<evidence type="ECO:0000313" key="3">
    <source>
        <dbReference type="EMBL" id="KAF2741657.1"/>
    </source>
</evidence>
<keyword evidence="4" id="KW-1185">Reference proteome</keyword>
<feature type="region of interest" description="Disordered" evidence="1">
    <location>
        <begin position="110"/>
        <end position="139"/>
    </location>
</feature>
<keyword evidence="2" id="KW-1133">Transmembrane helix</keyword>
<evidence type="ECO:0000256" key="2">
    <source>
        <dbReference type="SAM" id="Phobius"/>
    </source>
</evidence>
<gene>
    <name evidence="3" type="ORF">M011DRAFT_463066</name>
</gene>
<dbReference type="Proteomes" id="UP000799440">
    <property type="component" value="Unassembled WGS sequence"/>
</dbReference>
<keyword evidence="2" id="KW-0472">Membrane</keyword>
<proteinExistence type="predicted"/>
<keyword evidence="2" id="KW-0812">Transmembrane</keyword>
<protein>
    <submittedName>
        <fullName evidence="3">Uncharacterized protein</fullName>
    </submittedName>
</protein>
<feature type="region of interest" description="Disordered" evidence="1">
    <location>
        <begin position="161"/>
        <end position="211"/>
    </location>
</feature>
<organism evidence="3 4">
    <name type="scientific">Sporormia fimetaria CBS 119925</name>
    <dbReference type="NCBI Taxonomy" id="1340428"/>
    <lineage>
        <taxon>Eukaryota</taxon>
        <taxon>Fungi</taxon>
        <taxon>Dikarya</taxon>
        <taxon>Ascomycota</taxon>
        <taxon>Pezizomycotina</taxon>
        <taxon>Dothideomycetes</taxon>
        <taxon>Pleosporomycetidae</taxon>
        <taxon>Pleosporales</taxon>
        <taxon>Sporormiaceae</taxon>
        <taxon>Sporormia</taxon>
    </lineage>
</organism>
<sequence>MTEVRRRMTARASETHDKIKPKVHFPFLFHSTVTTGLQLQFHCRRLLVAVSNPPAHPKATQSRCGQIATLRGGSSSPRTGRQPIGNVVGEARIAVSAGSGASRRAFGAMKKMDCSSSSNNNKNNPAVQQQQQQQQQHHDDYHQIMGRQYQHHQHDRLRLPHHHLHNHPGLQLQQQRRRRQQSHHQQYDPWAAHQHQRYEHEQYQRGAQAQRQRDRRELVLRQLVEIFPAYSLDDMEDFLGFLQRHQLTLQTMREQSEWRAAISRRDAGRQLCWIMAMVVGSVSVVVAVLGLAVDHLEAERLRKNGEPGL</sequence>
<evidence type="ECO:0000313" key="4">
    <source>
        <dbReference type="Proteomes" id="UP000799440"/>
    </source>
</evidence>
<evidence type="ECO:0000256" key="1">
    <source>
        <dbReference type="SAM" id="MobiDB-lite"/>
    </source>
</evidence>
<reference evidence="3" key="1">
    <citation type="journal article" date="2020" name="Stud. Mycol.">
        <title>101 Dothideomycetes genomes: a test case for predicting lifestyles and emergence of pathogens.</title>
        <authorList>
            <person name="Haridas S."/>
            <person name="Albert R."/>
            <person name="Binder M."/>
            <person name="Bloem J."/>
            <person name="Labutti K."/>
            <person name="Salamov A."/>
            <person name="Andreopoulos B."/>
            <person name="Baker S."/>
            <person name="Barry K."/>
            <person name="Bills G."/>
            <person name="Bluhm B."/>
            <person name="Cannon C."/>
            <person name="Castanera R."/>
            <person name="Culley D."/>
            <person name="Daum C."/>
            <person name="Ezra D."/>
            <person name="Gonzalez J."/>
            <person name="Henrissat B."/>
            <person name="Kuo A."/>
            <person name="Liang C."/>
            <person name="Lipzen A."/>
            <person name="Lutzoni F."/>
            <person name="Magnuson J."/>
            <person name="Mondo S."/>
            <person name="Nolan M."/>
            <person name="Ohm R."/>
            <person name="Pangilinan J."/>
            <person name="Park H.-J."/>
            <person name="Ramirez L."/>
            <person name="Alfaro M."/>
            <person name="Sun H."/>
            <person name="Tritt A."/>
            <person name="Yoshinaga Y."/>
            <person name="Zwiers L.-H."/>
            <person name="Turgeon B."/>
            <person name="Goodwin S."/>
            <person name="Spatafora J."/>
            <person name="Crous P."/>
            <person name="Grigoriev I."/>
        </authorList>
    </citation>
    <scope>NUCLEOTIDE SEQUENCE</scope>
    <source>
        <strain evidence="3">CBS 119925</strain>
    </source>
</reference>